<proteinExistence type="predicted"/>
<gene>
    <name evidence="2" type="ORF">X798_02083</name>
</gene>
<dbReference type="GO" id="GO:0042175">
    <property type="term" value="C:nuclear outer membrane-endoplasmic reticulum membrane network"/>
    <property type="evidence" value="ECO:0007669"/>
    <property type="project" value="TreeGrafter"/>
</dbReference>
<accession>A0A238C0E6</accession>
<feature type="coiled-coil region" evidence="1">
    <location>
        <begin position="76"/>
        <end position="110"/>
    </location>
</feature>
<protein>
    <submittedName>
        <fullName evidence="2">Uncharacterized protein</fullName>
    </submittedName>
</protein>
<dbReference type="GO" id="GO:0005783">
    <property type="term" value="C:endoplasmic reticulum"/>
    <property type="evidence" value="ECO:0007669"/>
    <property type="project" value="TreeGrafter"/>
</dbReference>
<dbReference type="PANTHER" id="PTHR31027:SF2">
    <property type="entry name" value="LEBERCILIN DOMAIN-CONTAINING PROTEIN"/>
    <property type="match status" value="1"/>
</dbReference>
<sequence>MEVKGTMCPITNTTVIATTSLRPTVPDRQAFQQTLREYNQNISETIDEINRIIGKDNIVGTLNMLKQSKQEPRKKREQLKLEADQMKIEINEIKKLLAEKDALLSDIENDLVYRDESRLTTRLKELEVAYSQTKFASSRTEKALIKEIDKLKRNRTKLTKYNIVMEEKRNIQLQLCGINERRSNVLRSIREITNQLDNTDRYIRQQKRDLLQFKDNLCDLHNKKKKLVDSYNKKRMEYIDWSNRNKKDPKCSTICSNYSYPATYPATQRYQFYFVDEETLEPFYEQKMACKRLIEYLTSLQSQMSVECFPSAYDAINKTCRQIPIDGSEDSAEEYPHSFSTLKMRASLPIRPTVEQELGKETSFIKVLKKRNCKKSSKKPCQKISHPVQMICFFKETEIPIPHTYREIEHTLNLVHTLLEQYQEQTNVIIWEESDYQQLPSFSESEHSVWNGSTDSGSIFNFHSSPLSAS</sequence>
<keyword evidence="3" id="KW-1185">Reference proteome</keyword>
<dbReference type="AlphaFoldDB" id="A0A238C0E6"/>
<dbReference type="GO" id="GO:0003729">
    <property type="term" value="F:mRNA binding"/>
    <property type="evidence" value="ECO:0007669"/>
    <property type="project" value="TreeGrafter"/>
</dbReference>
<dbReference type="InterPro" id="IPR039604">
    <property type="entry name" value="Bfr1"/>
</dbReference>
<dbReference type="GO" id="GO:0008298">
    <property type="term" value="P:intracellular mRNA localization"/>
    <property type="evidence" value="ECO:0007669"/>
    <property type="project" value="TreeGrafter"/>
</dbReference>
<organism evidence="2 3">
    <name type="scientific">Onchocerca flexuosa</name>
    <dbReference type="NCBI Taxonomy" id="387005"/>
    <lineage>
        <taxon>Eukaryota</taxon>
        <taxon>Metazoa</taxon>
        <taxon>Ecdysozoa</taxon>
        <taxon>Nematoda</taxon>
        <taxon>Chromadorea</taxon>
        <taxon>Rhabditida</taxon>
        <taxon>Spirurina</taxon>
        <taxon>Spiruromorpha</taxon>
        <taxon>Filarioidea</taxon>
        <taxon>Onchocercidae</taxon>
        <taxon>Onchocerca</taxon>
    </lineage>
</organism>
<keyword evidence="1" id="KW-0175">Coiled coil</keyword>
<evidence type="ECO:0000256" key="1">
    <source>
        <dbReference type="SAM" id="Coils"/>
    </source>
</evidence>
<dbReference type="Proteomes" id="UP000242913">
    <property type="component" value="Unassembled WGS sequence"/>
</dbReference>
<dbReference type="EMBL" id="KZ269983">
    <property type="protein sequence ID" value="OZC10939.1"/>
    <property type="molecule type" value="Genomic_DNA"/>
</dbReference>
<dbReference type="PANTHER" id="PTHR31027">
    <property type="entry name" value="NUCLEAR SEGREGATION PROTEIN BFR1"/>
    <property type="match status" value="1"/>
</dbReference>
<evidence type="ECO:0000313" key="2">
    <source>
        <dbReference type="EMBL" id="OZC10939.1"/>
    </source>
</evidence>
<name>A0A238C0E6_9BILA</name>
<reference evidence="2 3" key="1">
    <citation type="submission" date="2015-12" db="EMBL/GenBank/DDBJ databases">
        <title>Draft genome of the nematode, Onchocerca flexuosa.</title>
        <authorList>
            <person name="Mitreva M."/>
        </authorList>
    </citation>
    <scope>NUCLEOTIDE SEQUENCE [LARGE SCALE GENOMIC DNA]</scope>
    <source>
        <strain evidence="2">Red Deer</strain>
    </source>
</reference>
<evidence type="ECO:0000313" key="3">
    <source>
        <dbReference type="Proteomes" id="UP000242913"/>
    </source>
</evidence>
<dbReference type="OrthoDB" id="5820935at2759"/>
<dbReference type="GO" id="GO:1990904">
    <property type="term" value="C:ribonucleoprotein complex"/>
    <property type="evidence" value="ECO:0007669"/>
    <property type="project" value="TreeGrafter"/>
</dbReference>